<protein>
    <submittedName>
        <fullName evidence="3 4">Baseplate assembly protein</fullName>
    </submittedName>
</protein>
<organism evidence="4 5">
    <name type="scientific">Pantoea phytobeneficialis</name>
    <dbReference type="NCBI Taxonomy" id="2052056"/>
    <lineage>
        <taxon>Bacteria</taxon>
        <taxon>Pseudomonadati</taxon>
        <taxon>Pseudomonadota</taxon>
        <taxon>Gammaproteobacteria</taxon>
        <taxon>Enterobacterales</taxon>
        <taxon>Erwiniaceae</taxon>
        <taxon>Pantoea</taxon>
    </lineage>
</organism>
<gene>
    <name evidence="4" type="ORF">CTZ24_17365</name>
    <name evidence="3" type="ORF">Q3404_19030</name>
</gene>
<dbReference type="EMBL" id="CP024636">
    <property type="protein sequence ID" value="QGR08096.1"/>
    <property type="molecule type" value="Genomic_DNA"/>
</dbReference>
<evidence type="ECO:0000313" key="3">
    <source>
        <dbReference type="EMBL" id="MDO6408667.1"/>
    </source>
</evidence>
<feature type="domain" description="Phage spike trimer" evidence="2">
    <location>
        <begin position="121"/>
        <end position="173"/>
    </location>
</feature>
<feature type="domain" description="Gp5/Type VI secretion system Vgr protein OB-fold" evidence="1">
    <location>
        <begin position="17"/>
        <end position="84"/>
    </location>
</feature>
<dbReference type="Proteomes" id="UP000424872">
    <property type="component" value="Chromosome"/>
</dbReference>
<dbReference type="NCBIfam" id="TIGR01644">
    <property type="entry name" value="phage_P2_V"/>
    <property type="match status" value="1"/>
</dbReference>
<dbReference type="Gene3D" id="2.40.50.230">
    <property type="entry name" value="Gp5 N-terminal domain"/>
    <property type="match status" value="1"/>
</dbReference>
<dbReference type="InterPro" id="IPR013046">
    <property type="entry name" value="GpV/Gp45"/>
</dbReference>
<reference evidence="5" key="1">
    <citation type="submission" date="2017-11" db="EMBL/GenBank/DDBJ databases">
        <title>Genome sequence of Pantoea sp. MSR2.</title>
        <authorList>
            <person name="Nascimento F.X."/>
        </authorList>
    </citation>
    <scope>NUCLEOTIDE SEQUENCE [LARGE SCALE GENOMIC DNA]</scope>
    <source>
        <strain evidence="5">MSR2</strain>
    </source>
</reference>
<evidence type="ECO:0000259" key="1">
    <source>
        <dbReference type="Pfam" id="PF04717"/>
    </source>
</evidence>
<dbReference type="InterPro" id="IPR006531">
    <property type="entry name" value="Gp5/Vgr_OB"/>
</dbReference>
<dbReference type="Proteomes" id="UP001171299">
    <property type="component" value="Unassembled WGS sequence"/>
</dbReference>
<dbReference type="EMBL" id="JAUOOM010000020">
    <property type="protein sequence ID" value="MDO6408667.1"/>
    <property type="molecule type" value="Genomic_DNA"/>
</dbReference>
<dbReference type="InterPro" id="IPR037026">
    <property type="entry name" value="Vgr_OB-fold_dom_sf"/>
</dbReference>
<dbReference type="InterPro" id="IPR040629">
    <property type="entry name" value="Phage_spike"/>
</dbReference>
<dbReference type="RefSeq" id="WP_208724186.1">
    <property type="nucleotide sequence ID" value="NZ_CP024636.1"/>
</dbReference>
<evidence type="ECO:0000313" key="6">
    <source>
        <dbReference type="Proteomes" id="UP001171299"/>
    </source>
</evidence>
<evidence type="ECO:0000313" key="5">
    <source>
        <dbReference type="Proteomes" id="UP000424872"/>
    </source>
</evidence>
<dbReference type="Gene3D" id="6.20.150.10">
    <property type="match status" value="1"/>
</dbReference>
<keyword evidence="6" id="KW-1185">Reference proteome</keyword>
<evidence type="ECO:0000313" key="4">
    <source>
        <dbReference type="EMBL" id="QGR08096.1"/>
    </source>
</evidence>
<proteinExistence type="predicted"/>
<dbReference type="Pfam" id="PF04717">
    <property type="entry name" value="Phage_base_V"/>
    <property type="match status" value="1"/>
</dbReference>
<reference evidence="4" key="2">
    <citation type="journal article" date="2020" name="Environ. Microbiol.">
        <title>The extreme plant-growth-promoting properties of Pantoea phytobeneficialis MSR2 revealed by functional and genomic analysis.</title>
        <authorList>
            <person name="Nascimento F.X."/>
            <person name="Hernandez A.G."/>
            <person name="Glick B.R."/>
            <person name="Rossi M.J."/>
        </authorList>
    </citation>
    <scope>NUCLEOTIDE SEQUENCE</scope>
    <source>
        <strain evidence="4">MSR2</strain>
    </source>
</reference>
<reference evidence="3" key="3">
    <citation type="submission" date="2023-07" db="EMBL/GenBank/DDBJ databases">
        <title>The extreme plant-growth-promoting properties of Pantoea phytobeneficialis PF55 revealed by functional and genomic analysis.</title>
        <authorList>
            <person name="Nascimento F.X."/>
            <person name="Marcio R.J."/>
        </authorList>
    </citation>
    <scope>NUCLEOTIDE SEQUENCE</scope>
    <source>
        <strain evidence="3">PF55</strain>
    </source>
</reference>
<dbReference type="KEGG" id="ppho:CTZ24_17365"/>
<sequence length="196" mass="20712">MNEQLSEILRLLRNVIRIGTVSAVNLDGGLCRVDTGKNTTDWLHWLTTRAGKTRSWNAPSVGEQVLVLCLGGELDTGFVLPGIFSDDNPAPSASADALHWSFPDGAVIEYEPETGALMATGIKTATIKAAVKILLDVPEVECTTLLKTATLKVTQGGTMEGDIKHSGGSFSSNGVVVHDHKHGKVQSGGSMTEGTE</sequence>
<dbReference type="Pfam" id="PF18715">
    <property type="entry name" value="Phage_spike"/>
    <property type="match status" value="1"/>
</dbReference>
<name>A0AAP9KQJ3_9GAMM</name>
<dbReference type="AlphaFoldDB" id="A0AAP9KQJ3"/>
<accession>A0AAP9KQJ3</accession>
<evidence type="ECO:0000259" key="2">
    <source>
        <dbReference type="Pfam" id="PF18715"/>
    </source>
</evidence>